<dbReference type="InterPro" id="IPR037175">
    <property type="entry name" value="KFase_sf"/>
</dbReference>
<dbReference type="Gene3D" id="3.50.30.50">
    <property type="entry name" value="Putative cyclase"/>
    <property type="match status" value="1"/>
</dbReference>
<dbReference type="Pfam" id="PF04199">
    <property type="entry name" value="Cyclase"/>
    <property type="match status" value="1"/>
</dbReference>
<name>A0A543APG4_9MICC</name>
<evidence type="ECO:0000313" key="1">
    <source>
        <dbReference type="EMBL" id="TQL74445.1"/>
    </source>
</evidence>
<dbReference type="AlphaFoldDB" id="A0A543APG4"/>
<dbReference type="GO" id="GO:0004061">
    <property type="term" value="F:arylformamidase activity"/>
    <property type="evidence" value="ECO:0007669"/>
    <property type="project" value="InterPro"/>
</dbReference>
<dbReference type="InterPro" id="IPR007325">
    <property type="entry name" value="KFase/CYL"/>
</dbReference>
<dbReference type="Proteomes" id="UP000319746">
    <property type="component" value="Unassembled WGS sequence"/>
</dbReference>
<dbReference type="SUPFAM" id="SSF102198">
    <property type="entry name" value="Putative cyclase"/>
    <property type="match status" value="1"/>
</dbReference>
<evidence type="ECO:0000313" key="2">
    <source>
        <dbReference type="Proteomes" id="UP000319746"/>
    </source>
</evidence>
<comment type="caution">
    <text evidence="1">The sequence shown here is derived from an EMBL/GenBank/DDBJ whole genome shotgun (WGS) entry which is preliminary data.</text>
</comment>
<dbReference type="RefSeq" id="WP_246057191.1">
    <property type="nucleotide sequence ID" value="NZ_BAABAN010000001.1"/>
</dbReference>
<dbReference type="EMBL" id="VFOU01000001">
    <property type="protein sequence ID" value="TQL74445.1"/>
    <property type="molecule type" value="Genomic_DNA"/>
</dbReference>
<gene>
    <name evidence="1" type="ORF">FB556_0910</name>
</gene>
<sequence length="212" mass="23286">MKLFDLSHPIRSGMPVYPGDPQVRFESALTTADNGVEVTELHLGTHTGTHLDAPSHAAPGGQTVDQLDFTLLQGPAVILQLATAATAEQLVRLEDLAHIPDQLPSIVCLATGWDQHFHSPLRERHPYIEVDLAELFWQRGARTLGVDTLSPDPTVHHDSTFEVHQFWLSRGGIIVENLRNLTALPDRVQMSMLPLPLEGLDGSPVRAVAWTP</sequence>
<dbReference type="GO" id="GO:0019441">
    <property type="term" value="P:L-tryptophan catabolic process to kynurenine"/>
    <property type="evidence" value="ECO:0007669"/>
    <property type="project" value="InterPro"/>
</dbReference>
<reference evidence="1 2" key="1">
    <citation type="submission" date="2019-06" db="EMBL/GenBank/DDBJ databases">
        <title>Sequencing the genomes of 1000 actinobacteria strains.</title>
        <authorList>
            <person name="Klenk H.-P."/>
        </authorList>
    </citation>
    <scope>NUCLEOTIDE SEQUENCE [LARGE SCALE GENOMIC DNA]</scope>
    <source>
        <strain evidence="1 2">DSM 24083</strain>
    </source>
</reference>
<keyword evidence="2" id="KW-1185">Reference proteome</keyword>
<dbReference type="PANTHER" id="PTHR31118:SF12">
    <property type="entry name" value="CYCLASE-LIKE PROTEIN 2"/>
    <property type="match status" value="1"/>
</dbReference>
<proteinExistence type="predicted"/>
<accession>A0A543APG4</accession>
<dbReference type="PANTHER" id="PTHR31118">
    <property type="entry name" value="CYCLASE-LIKE PROTEIN 2"/>
    <property type="match status" value="1"/>
</dbReference>
<organism evidence="1 2">
    <name type="scientific">Enteractinococcus coprophilus</name>
    <dbReference type="NCBI Taxonomy" id="1027633"/>
    <lineage>
        <taxon>Bacteria</taxon>
        <taxon>Bacillati</taxon>
        <taxon>Actinomycetota</taxon>
        <taxon>Actinomycetes</taxon>
        <taxon>Micrococcales</taxon>
        <taxon>Micrococcaceae</taxon>
    </lineage>
</organism>
<protein>
    <submittedName>
        <fullName evidence="1">Kynurenine formamidase</fullName>
    </submittedName>
</protein>